<evidence type="ECO:0000313" key="1">
    <source>
        <dbReference type="EMBL" id="QMW04331.1"/>
    </source>
</evidence>
<organism evidence="1 2">
    <name type="scientific">Spirosoma foliorum</name>
    <dbReference type="NCBI Taxonomy" id="2710596"/>
    <lineage>
        <taxon>Bacteria</taxon>
        <taxon>Pseudomonadati</taxon>
        <taxon>Bacteroidota</taxon>
        <taxon>Cytophagia</taxon>
        <taxon>Cytophagales</taxon>
        <taxon>Cytophagaceae</taxon>
        <taxon>Spirosoma</taxon>
    </lineage>
</organism>
<dbReference type="AlphaFoldDB" id="A0A7G5GZN9"/>
<proteinExistence type="predicted"/>
<protein>
    <submittedName>
        <fullName evidence="1">Uncharacterized protein</fullName>
    </submittedName>
</protein>
<evidence type="ECO:0000313" key="2">
    <source>
        <dbReference type="Proteomes" id="UP000515369"/>
    </source>
</evidence>
<reference evidence="1 2" key="1">
    <citation type="submission" date="2020-07" db="EMBL/GenBank/DDBJ databases">
        <title>Spirosoma foliorum sp. nov., isolated from the leaves on the Nejang mountain Korea, Republic of.</title>
        <authorList>
            <person name="Ho H."/>
            <person name="Lee Y.-J."/>
            <person name="Nurcahyanto D.-A."/>
            <person name="Kim S.-G."/>
        </authorList>
    </citation>
    <scope>NUCLEOTIDE SEQUENCE [LARGE SCALE GENOMIC DNA]</scope>
    <source>
        <strain evidence="1 2">PL0136</strain>
    </source>
</reference>
<dbReference type="EMBL" id="CP059732">
    <property type="protein sequence ID" value="QMW04331.1"/>
    <property type="molecule type" value="Genomic_DNA"/>
</dbReference>
<sequence length="78" mass="8892">MATVKEELRDLKREILRSYNSGGQADLADGTRVTWNQCEDPKYTSQGATRFVYVNVHNDSTGLHKTGHWDTENNCFVD</sequence>
<accession>A0A7G5GZN9</accession>
<dbReference type="Proteomes" id="UP000515369">
    <property type="component" value="Chromosome"/>
</dbReference>
<name>A0A7G5GZN9_9BACT</name>
<dbReference type="KEGG" id="sfol:H3H32_05120"/>
<keyword evidence="2" id="KW-1185">Reference proteome</keyword>
<gene>
    <name evidence="1" type="ORF">H3H32_05120</name>
</gene>
<dbReference type="RefSeq" id="WP_182461585.1">
    <property type="nucleotide sequence ID" value="NZ_CP059732.1"/>
</dbReference>